<feature type="transmembrane region" description="Helical" evidence="1">
    <location>
        <begin position="145"/>
        <end position="165"/>
    </location>
</feature>
<keyword evidence="1" id="KW-0472">Membrane</keyword>
<accession>A0ABS7EFU1</accession>
<reference evidence="2" key="1">
    <citation type="submission" date="2021-07" db="EMBL/GenBank/DDBJ databases">
        <title>Neiella marina sp. nov., isolated from the intestinal content of sea cucumber Apostichopus japonicus.</title>
        <authorList>
            <person name="Bai X."/>
        </authorList>
    </citation>
    <scope>NUCLEOTIDE SEQUENCE</scope>
    <source>
        <strain evidence="2">126</strain>
    </source>
</reference>
<evidence type="ECO:0000313" key="3">
    <source>
        <dbReference type="Proteomes" id="UP001166251"/>
    </source>
</evidence>
<organism evidence="2 3">
    <name type="scientific">Neiella holothuriorum</name>
    <dbReference type="NCBI Taxonomy" id="2870530"/>
    <lineage>
        <taxon>Bacteria</taxon>
        <taxon>Pseudomonadati</taxon>
        <taxon>Pseudomonadota</taxon>
        <taxon>Gammaproteobacteria</taxon>
        <taxon>Alteromonadales</taxon>
        <taxon>Echinimonadaceae</taxon>
        <taxon>Neiella</taxon>
    </lineage>
</organism>
<feature type="transmembrane region" description="Helical" evidence="1">
    <location>
        <begin position="222"/>
        <end position="245"/>
    </location>
</feature>
<evidence type="ECO:0008006" key="4">
    <source>
        <dbReference type="Google" id="ProtNLM"/>
    </source>
</evidence>
<evidence type="ECO:0000313" key="2">
    <source>
        <dbReference type="EMBL" id="MBW8191222.1"/>
    </source>
</evidence>
<keyword evidence="3" id="KW-1185">Reference proteome</keyword>
<gene>
    <name evidence="2" type="ORF">K0504_09255</name>
</gene>
<keyword evidence="1" id="KW-0812">Transmembrane</keyword>
<dbReference type="EMBL" id="JAHZSS010000009">
    <property type="protein sequence ID" value="MBW8191222.1"/>
    <property type="molecule type" value="Genomic_DNA"/>
</dbReference>
<dbReference type="Proteomes" id="UP001166251">
    <property type="component" value="Unassembled WGS sequence"/>
</dbReference>
<name>A0ABS7EFU1_9GAMM</name>
<sequence length="263" mass="29125">MDDITNKLPIKSLLFEAASLCISNYKSLFRFVAPFIITLVLAAVFSALLAPSTVDEGFPVTFFIGFVVIFIMVGATAVMAVVGCHRTFLLTPEEVRATKAFRWSGRELRFVGWWLVIGICAALLSIPLAMVGTPLLLASAKNPEALSPLMIVPFTLIYLPLYYVISRWTLVLPATATDERNKSLSWAWQLSKGNGLRLLLLLTILPFSISLAFAMLQLTEWFVFSLLQILVSPVVAVFEICLLSLSYSYLTRFNDDDSVEVAA</sequence>
<evidence type="ECO:0000256" key="1">
    <source>
        <dbReference type="SAM" id="Phobius"/>
    </source>
</evidence>
<proteinExistence type="predicted"/>
<feature type="transmembrane region" description="Helical" evidence="1">
    <location>
        <begin position="62"/>
        <end position="89"/>
    </location>
</feature>
<comment type="caution">
    <text evidence="2">The sequence shown here is derived from an EMBL/GenBank/DDBJ whole genome shotgun (WGS) entry which is preliminary data.</text>
</comment>
<keyword evidence="1" id="KW-1133">Transmembrane helix</keyword>
<feature type="transmembrane region" description="Helical" evidence="1">
    <location>
        <begin position="28"/>
        <end position="50"/>
    </location>
</feature>
<protein>
    <recommendedName>
        <fullName evidence="4">Glycerophosphoryl diester phosphodiesterase membrane domain-containing protein</fullName>
    </recommendedName>
</protein>
<dbReference type="RefSeq" id="WP_220103904.1">
    <property type="nucleotide sequence ID" value="NZ_JAHZSS010000009.1"/>
</dbReference>
<feature type="transmembrane region" description="Helical" evidence="1">
    <location>
        <begin position="198"/>
        <end position="216"/>
    </location>
</feature>
<feature type="transmembrane region" description="Helical" evidence="1">
    <location>
        <begin position="110"/>
        <end position="133"/>
    </location>
</feature>